<dbReference type="CDD" id="cd00267">
    <property type="entry name" value="ABC_ATPase"/>
    <property type="match status" value="1"/>
</dbReference>
<dbReference type="InterPro" id="IPR027417">
    <property type="entry name" value="P-loop_NTPase"/>
</dbReference>
<dbReference type="InterPro" id="IPR051396">
    <property type="entry name" value="Bact_Antivir_Def_Nuclease"/>
</dbReference>
<dbReference type="Pfam" id="PF13304">
    <property type="entry name" value="AAA_21"/>
    <property type="match status" value="1"/>
</dbReference>
<evidence type="ECO:0000259" key="2">
    <source>
        <dbReference type="Pfam" id="PF20469"/>
    </source>
</evidence>
<feature type="non-terminal residue" evidence="3">
    <location>
        <position position="1"/>
    </location>
</feature>
<dbReference type="Pfam" id="PF20469">
    <property type="entry name" value="OLD-like_TOPRIM"/>
    <property type="match status" value="1"/>
</dbReference>
<feature type="domain" description="ATPase AAA-type core" evidence="1">
    <location>
        <begin position="180"/>
        <end position="250"/>
    </location>
</feature>
<dbReference type="OrthoDB" id="5572477at2"/>
<evidence type="ECO:0000313" key="3">
    <source>
        <dbReference type="EMBL" id="OIR24923.1"/>
    </source>
</evidence>
<feature type="domain" description="OLD protein-like TOPRIM" evidence="2">
    <location>
        <begin position="303"/>
        <end position="369"/>
    </location>
</feature>
<dbReference type="PANTHER" id="PTHR43581">
    <property type="entry name" value="ATP/GTP PHOSPHATASE"/>
    <property type="match status" value="1"/>
</dbReference>
<evidence type="ECO:0000259" key="1">
    <source>
        <dbReference type="Pfam" id="PF13304"/>
    </source>
</evidence>
<gene>
    <name evidence="3" type="ORF">BGC33_04920</name>
</gene>
<proteinExistence type="predicted"/>
<dbReference type="AlphaFoldDB" id="A0A1J5TVR6"/>
<name>A0A1J5TVR6_9GAMM</name>
<dbReference type="SUPFAM" id="SSF52540">
    <property type="entry name" value="P-loop containing nucleoside triphosphate hydrolases"/>
    <property type="match status" value="1"/>
</dbReference>
<evidence type="ECO:0000313" key="4">
    <source>
        <dbReference type="Proteomes" id="UP000182798"/>
    </source>
</evidence>
<dbReference type="GO" id="GO:0016887">
    <property type="term" value="F:ATP hydrolysis activity"/>
    <property type="evidence" value="ECO:0007669"/>
    <property type="project" value="InterPro"/>
</dbReference>
<sequence length="459" mass="53321">NKYFPYYFPTKVIALYSGEELRLWENYYQEPYLEYNKQSLDSASSLHQLSMLYVNKYYWDIALLTMYASDMGGDIDFLKIVGAELKEFKLEVNIRLLNTFLQQKPNNEVNNFVWELVKPKDWNGSDGSTITKNEFVLNLNDFKSRSDYKTHVELFNLLCIARLPKDSKHKLITSLELIFENGITTKDFSEGQKKQILLKLILDVLADEKSLVLLDEPDAHIHISNKKLIPEMLKKHSNKEVILTTHSPTLAHCFDDKNIAMLGKCKKCNPKIINSDKFRIINDLTNGLWNYQQQGIFLNSKDLVLLVEGSTDKKHIETALEKLKEEYTNLDFDVFSMDGADNIRQFILGVKKSEILHKQKKYIAIFDNDEKGRDCHKKIQGQSNFRSVLLPVREGSIENMYSEARQKESYQEAINSMDNGFNAKNIEQEAKKKLVNVCGTFDNSDFSKFRELFNMIIDF</sequence>
<organism evidence="3 4">
    <name type="scientific">Bathymodiolus thermophilus thioautotrophic gill symbiont</name>
    <dbReference type="NCBI Taxonomy" id="2360"/>
    <lineage>
        <taxon>Bacteria</taxon>
        <taxon>Pseudomonadati</taxon>
        <taxon>Pseudomonadota</taxon>
        <taxon>Gammaproteobacteria</taxon>
        <taxon>sulfur-oxidizing symbionts</taxon>
    </lineage>
</organism>
<dbReference type="InterPro" id="IPR003959">
    <property type="entry name" value="ATPase_AAA_core"/>
</dbReference>
<reference evidence="4" key="1">
    <citation type="submission" date="2016-09" db="EMBL/GenBank/DDBJ databases">
        <title>Genome Sequence of Bathymodiolus thermophilus sulfur-oxidizing gill endosymbiont.</title>
        <authorList>
            <person name="Ponnudurai R."/>
            <person name="Kleiner M."/>
            <person name="Sayavedra L."/>
            <person name="Thuermer A."/>
            <person name="Felbeck H."/>
            <person name="Schlueter R."/>
            <person name="Schweder T."/>
            <person name="Markert S."/>
        </authorList>
    </citation>
    <scope>NUCLEOTIDE SEQUENCE [LARGE SCALE GENOMIC DNA]</scope>
    <source>
        <strain evidence="4">BAT/CrabSpa'14</strain>
    </source>
</reference>
<dbReference type="EMBL" id="MIQH01000469">
    <property type="protein sequence ID" value="OIR24923.1"/>
    <property type="molecule type" value="Genomic_DNA"/>
</dbReference>
<dbReference type="PANTHER" id="PTHR43581:SF2">
    <property type="entry name" value="EXCINUCLEASE ATPASE SUBUNIT"/>
    <property type="match status" value="1"/>
</dbReference>
<dbReference type="GO" id="GO:0005524">
    <property type="term" value="F:ATP binding"/>
    <property type="evidence" value="ECO:0007669"/>
    <property type="project" value="InterPro"/>
</dbReference>
<dbReference type="InterPro" id="IPR034139">
    <property type="entry name" value="TOPRIM_OLD"/>
</dbReference>
<dbReference type="Gene3D" id="3.40.50.300">
    <property type="entry name" value="P-loop containing nucleotide triphosphate hydrolases"/>
    <property type="match status" value="1"/>
</dbReference>
<comment type="caution">
    <text evidence="3">The sequence shown here is derived from an EMBL/GenBank/DDBJ whole genome shotgun (WGS) entry which is preliminary data.</text>
</comment>
<accession>A0A1J5TVR6</accession>
<dbReference type="Proteomes" id="UP000182798">
    <property type="component" value="Unassembled WGS sequence"/>
</dbReference>
<protein>
    <submittedName>
        <fullName evidence="3">Uncharacterized protein</fullName>
    </submittedName>
</protein>
<dbReference type="RefSeq" id="WP_071564021.1">
    <property type="nucleotide sequence ID" value="NZ_MIQH01000469.1"/>
</dbReference>